<feature type="domain" description="VOC" evidence="1">
    <location>
        <begin position="12"/>
        <end position="125"/>
    </location>
</feature>
<dbReference type="Pfam" id="PF00903">
    <property type="entry name" value="Glyoxalase"/>
    <property type="match status" value="2"/>
</dbReference>
<dbReference type="RefSeq" id="WP_252444391.1">
    <property type="nucleotide sequence ID" value="NZ_JAGSOV010000068.1"/>
</dbReference>
<dbReference type="InterPro" id="IPR052164">
    <property type="entry name" value="Anthracycline_SecMetBiosynth"/>
</dbReference>
<reference evidence="2" key="1">
    <citation type="submission" date="2021-04" db="EMBL/GenBank/DDBJ databases">
        <title>Pseudonocardia sp. nov., isolated from sandy soil of mangrove forest.</title>
        <authorList>
            <person name="Zan Z."/>
            <person name="Huang R."/>
            <person name="Liu W."/>
        </authorList>
    </citation>
    <scope>NUCLEOTIDE SEQUENCE</scope>
    <source>
        <strain evidence="2">S2-4</strain>
    </source>
</reference>
<dbReference type="EMBL" id="JAGSOV010000068">
    <property type="protein sequence ID" value="MCO1659569.1"/>
    <property type="molecule type" value="Genomic_DNA"/>
</dbReference>
<gene>
    <name evidence="2" type="ORF">KDL28_31320</name>
</gene>
<evidence type="ECO:0000259" key="1">
    <source>
        <dbReference type="PROSITE" id="PS51819"/>
    </source>
</evidence>
<name>A0ABT1AA98_9PSEU</name>
<comment type="caution">
    <text evidence="2">The sequence shown here is derived from an EMBL/GenBank/DDBJ whole genome shotgun (WGS) entry which is preliminary data.</text>
</comment>
<dbReference type="PROSITE" id="PS51819">
    <property type="entry name" value="VOC"/>
    <property type="match status" value="2"/>
</dbReference>
<evidence type="ECO:0000313" key="3">
    <source>
        <dbReference type="Proteomes" id="UP001165283"/>
    </source>
</evidence>
<dbReference type="Gene3D" id="3.10.180.10">
    <property type="entry name" value="2,3-Dihydroxybiphenyl 1,2-Dioxygenase, domain 1"/>
    <property type="match status" value="2"/>
</dbReference>
<dbReference type="PANTHER" id="PTHR33993:SF14">
    <property type="entry name" value="GB|AAF24581.1"/>
    <property type="match status" value="1"/>
</dbReference>
<protein>
    <submittedName>
        <fullName evidence="2">VOC family protein</fullName>
    </submittedName>
</protein>
<organism evidence="2 3">
    <name type="scientific">Pseudonocardia humida</name>
    <dbReference type="NCBI Taxonomy" id="2800819"/>
    <lineage>
        <taxon>Bacteria</taxon>
        <taxon>Bacillati</taxon>
        <taxon>Actinomycetota</taxon>
        <taxon>Actinomycetes</taxon>
        <taxon>Pseudonocardiales</taxon>
        <taxon>Pseudonocardiaceae</taxon>
        <taxon>Pseudonocardia</taxon>
    </lineage>
</organism>
<dbReference type="InterPro" id="IPR029068">
    <property type="entry name" value="Glyas_Bleomycin-R_OHBP_Dase"/>
</dbReference>
<accession>A0ABT1AA98</accession>
<dbReference type="PANTHER" id="PTHR33993">
    <property type="entry name" value="GLYOXALASE-RELATED"/>
    <property type="match status" value="1"/>
</dbReference>
<dbReference type="InterPro" id="IPR037523">
    <property type="entry name" value="VOC_core"/>
</dbReference>
<dbReference type="CDD" id="cd07247">
    <property type="entry name" value="SgaA_N_like"/>
    <property type="match status" value="1"/>
</dbReference>
<dbReference type="Proteomes" id="UP001165283">
    <property type="component" value="Unassembled WGS sequence"/>
</dbReference>
<evidence type="ECO:0000313" key="2">
    <source>
        <dbReference type="EMBL" id="MCO1659569.1"/>
    </source>
</evidence>
<dbReference type="InterPro" id="IPR004360">
    <property type="entry name" value="Glyas_Fos-R_dOase_dom"/>
</dbReference>
<sequence length="253" mass="25788">MPVRDTPWPAGTPCWVDVAVPDVTLATAFYSAVLGWSFIDSGEAFGNYHVAQVDGRAAAAIGPAAQGDAPPRWTVYLATDDADATAKLITEHGGSLLVEPADVAGNGRMAVALDPTGGAFGVWQSAGMIGFGITAEPGAVTWTDARLSDVERGKGFFAAVFGHAFEPVPDAPGGYANLLVAGEPVGGIVGTPGGVPSHWLTYFSVADVDAAEAVAARAGAAVLMPAEDTPFGRMGIFTDPFGATFALHQALEG</sequence>
<feature type="domain" description="VOC" evidence="1">
    <location>
        <begin position="139"/>
        <end position="250"/>
    </location>
</feature>
<keyword evidence="3" id="KW-1185">Reference proteome</keyword>
<dbReference type="SUPFAM" id="SSF54593">
    <property type="entry name" value="Glyoxalase/Bleomycin resistance protein/Dihydroxybiphenyl dioxygenase"/>
    <property type="match status" value="2"/>
</dbReference>
<proteinExistence type="predicted"/>